<comment type="subcellular location">
    <subcellularLocation>
        <location evidence="2">Membrane</location>
        <topology evidence="2">Multi-pass membrane protein</topology>
    </subcellularLocation>
</comment>
<reference evidence="15" key="2">
    <citation type="journal article" date="2021" name="Appl. Environ. Microbiol.">
        <title>Adaptability of a Caproate-Producing Bacterium Contributes to Its Dominance in an Anaerobic Fermentation System.</title>
        <authorList>
            <person name="Wang H."/>
            <person name="Gu Y."/>
            <person name="Zhou W."/>
            <person name="Zhao D."/>
            <person name="Qiao Z."/>
            <person name="Zheng J."/>
            <person name="Gao J."/>
            <person name="Chen X."/>
            <person name="Ren C."/>
            <person name="Xu Y."/>
        </authorList>
    </citation>
    <scope>NUCLEOTIDE SEQUENCE</scope>
    <source>
        <strain evidence="15">JNU-WLY1368</strain>
    </source>
</reference>
<reference evidence="15" key="3">
    <citation type="journal article" date="2022" name="Int. J. Syst. Evol. Microbiol.">
        <title>Caproicibacterium lactatifermentans sp. nov., isolated from pit clay used for the production of Chinese strong aroma-type liquor.</title>
        <authorList>
            <person name="Wang H."/>
            <person name="Gu Y."/>
            <person name="Zhao D."/>
            <person name="Qiao Z."/>
            <person name="Zheng J."/>
            <person name="Gao J."/>
            <person name="Ren C."/>
            <person name="Xu Y."/>
        </authorList>
    </citation>
    <scope>NUCLEOTIDE SEQUENCE</scope>
    <source>
        <strain evidence="15">JNU-WLY1368</strain>
    </source>
</reference>
<dbReference type="Proteomes" id="UP000501316">
    <property type="component" value="Chromosome"/>
</dbReference>
<feature type="transmembrane region" description="Helical" evidence="12">
    <location>
        <begin position="112"/>
        <end position="130"/>
    </location>
</feature>
<keyword evidence="4" id="KW-0645">Protease</keyword>
<keyword evidence="6" id="KW-0479">Metal-binding</keyword>
<keyword evidence="17" id="KW-1185">Reference proteome</keyword>
<keyword evidence="5 12" id="KW-0812">Transmembrane</keyword>
<evidence type="ECO:0000256" key="10">
    <source>
        <dbReference type="ARBA" id="ARBA00023049"/>
    </source>
</evidence>
<dbReference type="Proteomes" id="UP000509623">
    <property type="component" value="Chromosome"/>
</dbReference>
<evidence type="ECO:0000313" key="14">
    <source>
        <dbReference type="EMBL" id="QKN23989.1"/>
    </source>
</evidence>
<organism evidence="14 16">
    <name type="scientific">Caproicibacterium lactatifermentans</name>
    <dbReference type="NCBI Taxonomy" id="2666138"/>
    <lineage>
        <taxon>Bacteria</taxon>
        <taxon>Bacillati</taxon>
        <taxon>Bacillota</taxon>
        <taxon>Clostridia</taxon>
        <taxon>Eubacteriales</taxon>
        <taxon>Oscillospiraceae</taxon>
        <taxon>Caproicibacterium</taxon>
    </lineage>
</organism>
<evidence type="ECO:0000259" key="13">
    <source>
        <dbReference type="Pfam" id="PF02163"/>
    </source>
</evidence>
<evidence type="ECO:0000256" key="9">
    <source>
        <dbReference type="ARBA" id="ARBA00022989"/>
    </source>
</evidence>
<reference evidence="16 17" key="1">
    <citation type="submission" date="2019-11" db="EMBL/GenBank/DDBJ databases">
        <authorList>
            <person name="Ren C."/>
            <person name="Wang H."/>
            <person name="Xu Y."/>
        </authorList>
    </citation>
    <scope>NUCLEOTIDE SEQUENCE [LARGE SCALE GENOMIC DNA]</scope>
    <source>
        <strain evidence="17">JNU-WLY1368</strain>
        <strain evidence="14 16">LBM 19010</strain>
    </source>
</reference>
<dbReference type="GO" id="GO:0046872">
    <property type="term" value="F:metal ion binding"/>
    <property type="evidence" value="ECO:0007669"/>
    <property type="project" value="UniProtKB-KW"/>
</dbReference>
<evidence type="ECO:0000313" key="15">
    <source>
        <dbReference type="EMBL" id="QKO30940.1"/>
    </source>
</evidence>
<dbReference type="GO" id="GO:0006508">
    <property type="term" value="P:proteolysis"/>
    <property type="evidence" value="ECO:0007669"/>
    <property type="project" value="UniProtKB-KW"/>
</dbReference>
<keyword evidence="8" id="KW-0862">Zinc</keyword>
<dbReference type="Pfam" id="PF02163">
    <property type="entry name" value="Peptidase_M50"/>
    <property type="match status" value="1"/>
</dbReference>
<keyword evidence="9 12" id="KW-1133">Transmembrane helix</keyword>
<keyword evidence="7" id="KW-0378">Hydrolase</keyword>
<evidence type="ECO:0000256" key="7">
    <source>
        <dbReference type="ARBA" id="ARBA00022801"/>
    </source>
</evidence>
<feature type="transmembrane region" description="Helical" evidence="12">
    <location>
        <begin position="151"/>
        <end position="174"/>
    </location>
</feature>
<evidence type="ECO:0000256" key="8">
    <source>
        <dbReference type="ARBA" id="ARBA00022833"/>
    </source>
</evidence>
<dbReference type="InterPro" id="IPR008915">
    <property type="entry name" value="Peptidase_M50"/>
</dbReference>
<evidence type="ECO:0000313" key="17">
    <source>
        <dbReference type="Proteomes" id="UP000509623"/>
    </source>
</evidence>
<dbReference type="GO" id="GO:0008237">
    <property type="term" value="F:metallopeptidase activity"/>
    <property type="evidence" value="ECO:0007669"/>
    <property type="project" value="UniProtKB-KW"/>
</dbReference>
<dbReference type="KEGG" id="clf:GJQ69_05535"/>
<dbReference type="PANTHER" id="PTHR39188">
    <property type="entry name" value="MEMBRANE-ASSOCIATED ZINC METALLOPROTEASE M50B"/>
    <property type="match status" value="1"/>
</dbReference>
<evidence type="ECO:0000256" key="1">
    <source>
        <dbReference type="ARBA" id="ARBA00001947"/>
    </source>
</evidence>
<protein>
    <submittedName>
        <fullName evidence="14">Peptidase M50</fullName>
    </submittedName>
</protein>
<dbReference type="GO" id="GO:0016020">
    <property type="term" value="C:membrane"/>
    <property type="evidence" value="ECO:0007669"/>
    <property type="project" value="UniProtKB-SubCell"/>
</dbReference>
<feature type="transmembrane region" description="Helical" evidence="12">
    <location>
        <begin position="180"/>
        <end position="197"/>
    </location>
</feature>
<feature type="domain" description="Peptidase M50" evidence="13">
    <location>
        <begin position="110"/>
        <end position="164"/>
    </location>
</feature>
<evidence type="ECO:0000256" key="12">
    <source>
        <dbReference type="SAM" id="Phobius"/>
    </source>
</evidence>
<gene>
    <name evidence="14" type="ORF">GJQ69_05535</name>
    <name evidence="15" type="ORF">GKP14_08005</name>
</gene>
<name>A0A859DR64_9FIRM</name>
<evidence type="ECO:0000256" key="4">
    <source>
        <dbReference type="ARBA" id="ARBA00022670"/>
    </source>
</evidence>
<evidence type="ECO:0000256" key="5">
    <source>
        <dbReference type="ARBA" id="ARBA00022692"/>
    </source>
</evidence>
<evidence type="ECO:0000313" key="16">
    <source>
        <dbReference type="Proteomes" id="UP000501316"/>
    </source>
</evidence>
<keyword evidence="10" id="KW-0482">Metalloprotease</keyword>
<proteinExistence type="inferred from homology"/>
<dbReference type="EMBL" id="CP046051">
    <property type="protein sequence ID" value="QKN23989.1"/>
    <property type="molecule type" value="Genomic_DNA"/>
</dbReference>
<dbReference type="EMBL" id="CP046161">
    <property type="protein sequence ID" value="QKO30940.1"/>
    <property type="molecule type" value="Genomic_DNA"/>
</dbReference>
<evidence type="ECO:0000256" key="6">
    <source>
        <dbReference type="ARBA" id="ARBA00022723"/>
    </source>
</evidence>
<dbReference type="AlphaFoldDB" id="A0A859DR64"/>
<accession>A0A859DR64</accession>
<evidence type="ECO:0000256" key="11">
    <source>
        <dbReference type="ARBA" id="ARBA00023136"/>
    </source>
</evidence>
<dbReference type="PANTHER" id="PTHR39188:SF3">
    <property type="entry name" value="STAGE IV SPORULATION PROTEIN FB"/>
    <property type="match status" value="1"/>
</dbReference>
<feature type="transmembrane region" description="Helical" evidence="12">
    <location>
        <begin position="82"/>
        <end position="106"/>
    </location>
</feature>
<comment type="similarity">
    <text evidence="3">Belongs to the peptidase M50B family.</text>
</comment>
<keyword evidence="11 12" id="KW-0472">Membrane</keyword>
<evidence type="ECO:0000256" key="2">
    <source>
        <dbReference type="ARBA" id="ARBA00004141"/>
    </source>
</evidence>
<sequence length="205" mass="22177">MIFFTGNCRVETTVPFFALMAFLLLADRTGAALCGLCAAALHEGGHLLAMHLCGRAPIKIRFTALGAEISAEGGTESYLEDAFIAAAGPLVNLLLYLLLLLCRILAPVSPAVQLFALANIVLAVFNLLPVQPLDGGQALLSLLSCHCKRETSYRIVQICSFMTLVPIGVAGFLLLFRSHWNVTLLLADIYLFILLLMKPERFGQA</sequence>
<comment type="cofactor">
    <cofactor evidence="1">
        <name>Zn(2+)</name>
        <dbReference type="ChEBI" id="CHEBI:29105"/>
    </cofactor>
</comment>
<feature type="transmembrane region" description="Helical" evidence="12">
    <location>
        <begin position="16"/>
        <end position="41"/>
    </location>
</feature>
<evidence type="ECO:0000256" key="3">
    <source>
        <dbReference type="ARBA" id="ARBA00007931"/>
    </source>
</evidence>